<keyword evidence="7 8" id="KW-0168">Coated pit</keyword>
<dbReference type="Pfam" id="PF01602">
    <property type="entry name" value="Adaptin_N"/>
    <property type="match status" value="1"/>
</dbReference>
<organism evidence="12 13">
    <name type="scientific">Oreochromis niloticus</name>
    <name type="common">Nile tilapia</name>
    <name type="synonym">Tilapia nilotica</name>
    <dbReference type="NCBI Taxonomy" id="8128"/>
    <lineage>
        <taxon>Eukaryota</taxon>
        <taxon>Metazoa</taxon>
        <taxon>Chordata</taxon>
        <taxon>Craniata</taxon>
        <taxon>Vertebrata</taxon>
        <taxon>Euteleostomi</taxon>
        <taxon>Actinopterygii</taxon>
        <taxon>Neopterygii</taxon>
        <taxon>Teleostei</taxon>
        <taxon>Neoteleostei</taxon>
        <taxon>Acanthomorphata</taxon>
        <taxon>Ovalentaria</taxon>
        <taxon>Cichlomorphae</taxon>
        <taxon>Cichliformes</taxon>
        <taxon>Cichlidae</taxon>
        <taxon>African cichlids</taxon>
        <taxon>Pseudocrenilabrinae</taxon>
        <taxon>Oreochromini</taxon>
        <taxon>Oreochromis</taxon>
    </lineage>
</organism>
<keyword evidence="13" id="KW-1185">Reference proteome</keyword>
<reference evidence="12" key="2">
    <citation type="submission" date="2025-08" db="UniProtKB">
        <authorList>
            <consortium name="Ensembl"/>
        </authorList>
    </citation>
    <scope>IDENTIFICATION</scope>
</reference>
<evidence type="ECO:0000256" key="8">
    <source>
        <dbReference type="PIRNR" id="PIRNR037091"/>
    </source>
</evidence>
<dbReference type="SUPFAM" id="SSF49348">
    <property type="entry name" value="Clathrin adaptor appendage domain"/>
    <property type="match status" value="1"/>
</dbReference>
<feature type="binding site" evidence="9">
    <location>
        <begin position="11"/>
        <end position="12"/>
    </location>
    <ligand>
        <name>a 1,2-diacyl-sn-glycero-3-phospho-(1D-myo-inositol-3,4,5-trisphosphate)</name>
        <dbReference type="ChEBI" id="CHEBI:57836"/>
    </ligand>
</feature>
<dbReference type="SUPFAM" id="SSF48371">
    <property type="entry name" value="ARM repeat"/>
    <property type="match status" value="1"/>
</dbReference>
<dbReference type="Gene3D" id="3.30.310.10">
    <property type="entry name" value="TATA-Binding Protein"/>
    <property type="match status" value="1"/>
</dbReference>
<feature type="domain" description="Clathrin adaptor alpha/beta/gamma-adaptin appendage Ig-like subdomain" evidence="11">
    <location>
        <begin position="690"/>
        <end position="782"/>
    </location>
</feature>
<comment type="subcellular location">
    <subcellularLocation>
        <location evidence="1">Membrane</location>
        <location evidence="1">Coated pit</location>
        <topology evidence="1">Peripheral membrane protein</topology>
        <orientation evidence="1">Cytoplasmic side</orientation>
    </subcellularLocation>
</comment>
<evidence type="ECO:0000313" key="12">
    <source>
        <dbReference type="Ensembl" id="ENSONIP00000058094.1"/>
    </source>
</evidence>
<comment type="subunit">
    <text evidence="8">Adaptor protein complex 2 (AP-2) is a heterotetramer composed of two large adaptins (alpha-type subunit AP2A1 or AP2A2 and beta-type subunit AP2B1), a medium adaptin (mu-type subunit AP2M1) and a small adaptin (sigma-type subunit AP2S1).</text>
</comment>
<sequence length="901" mass="100605">MPAVSKGDGMRGLAVFISDIRNCKSKEAEIKRINKELANIRSKFKGDKALDGYSKKKYVCKLLFIFLLGHDIDFGHMEAVNLLSSNKYTEKQIGYLFISVLVNSNSDLIRLINNAIKNDLASRNPTFMNLALHCIANVGSREMAEAFASEIPRILVAGDTMDSVKQSAALCLLRLNRTSPDLVPMGEWTARVVHLLNDQHLGVVTAATSLITTLAQKNPDDFKTSVSLAVARLSRIVTSASIDLQDYTYYFVAAPWLSVKLLRLLQCYPPPEDAALRSRLTECLETILNKAQEPPKSKKVQHSNAKNAVLFEAIALIIHHDSEPTLLVRACNQLGQFLQHRETNLRYLALESMCTLASSEFSHEAVKTHMETVINALKVSLPQFGSRDVSVRQRAVDLLYAMCDRSNAKQIVAEMLSYLETADYSIREEIVLKVAILAEKYAVDYTWYVDTILNLIRIAGDYVSEEVWYRVIQIVINRDDVQGYAAKTVFEALQAPACHENLVKVGGYILGEFGNLIAGDSRSSPLVQFNLLHSKFHLCSVPTRALLLSAYIKFINLFPEVKATIQDVLRSDSQLRNADVELQQRAVEYLRLSCIASTDILATVLEEMPPFPERESSILAKLKKKKGPGKLPDMDDSRRSVNGNTDSTHSFTDVLNLNSAPSSGANLLIDVFSESSASPAATEVSEENFPRFVCKNNGVIYENQLLQIGLKSEYRQNLGRMYVFYGNKTSTQFLICVTDDVDPSQMQQILNIECVSDFSDAPVLNIQFRYGGALQNIAVKLPVMLNKFFQPTEMTSQDFFQRWKQLGAPQQEVQKIFKAKHSMDTEVAKAKILGFGVALLDGVDPNPANFVGAGVVHTKSTQVGCLLRLEPNMQAQMYRLTLRTSRDSVSQRLCELLSEQF</sequence>
<reference evidence="13" key="1">
    <citation type="submission" date="2012-01" db="EMBL/GenBank/DDBJ databases">
        <title>The Genome Sequence of Oreochromis niloticus (Nile Tilapia).</title>
        <authorList>
            <consortium name="Broad Institute Genome Assembly Team"/>
            <consortium name="Broad Institute Sequencing Platform"/>
            <person name="Di Palma F."/>
            <person name="Johnson J."/>
            <person name="Lander E.S."/>
            <person name="Lindblad-Toh K."/>
        </authorList>
    </citation>
    <scope>NUCLEOTIDE SEQUENCE [LARGE SCALE GENOMIC DNA]</scope>
</reference>
<dbReference type="Gene3D" id="1.25.10.10">
    <property type="entry name" value="Leucine-rich Repeat Variant"/>
    <property type="match status" value="1"/>
</dbReference>
<evidence type="ECO:0000256" key="2">
    <source>
        <dbReference type="ARBA" id="ARBA00006613"/>
    </source>
</evidence>
<evidence type="ECO:0000256" key="3">
    <source>
        <dbReference type="ARBA" id="ARBA00022448"/>
    </source>
</evidence>
<dbReference type="InterPro" id="IPR012295">
    <property type="entry name" value="TBP_dom_sf"/>
</dbReference>
<feature type="binding site" evidence="9">
    <location>
        <begin position="57"/>
        <end position="61"/>
    </location>
    <ligand>
        <name>a 1,2-diacyl-sn-glycero-3-phospho-(1D-myo-inositol-3,4,5-trisphosphate)</name>
        <dbReference type="ChEBI" id="CHEBI:57836"/>
    </ligand>
</feature>
<dbReference type="Gene3D" id="2.60.40.1230">
    <property type="match status" value="2"/>
</dbReference>
<dbReference type="GO" id="GO:0006886">
    <property type="term" value="P:intracellular protein transport"/>
    <property type="evidence" value="ECO:0007669"/>
    <property type="project" value="UniProtKB-UniRule"/>
</dbReference>
<dbReference type="InterPro" id="IPR011989">
    <property type="entry name" value="ARM-like"/>
</dbReference>
<dbReference type="InterPro" id="IPR017104">
    <property type="entry name" value="AP2_complex_asu"/>
</dbReference>
<comment type="similarity">
    <text evidence="2 8">Belongs to the adaptor complexes large subunit family.</text>
</comment>
<reference evidence="12" key="3">
    <citation type="submission" date="2025-09" db="UniProtKB">
        <authorList>
            <consortium name="Ensembl"/>
        </authorList>
    </citation>
    <scope>IDENTIFICATION</scope>
</reference>
<dbReference type="AlphaFoldDB" id="A0A669DBV1"/>
<keyword evidence="3 8" id="KW-0813">Transport</keyword>
<protein>
    <recommendedName>
        <fullName evidence="8">AP-2 complex subunit alpha</fullName>
    </recommendedName>
</protein>
<dbReference type="InterPro" id="IPR009028">
    <property type="entry name" value="Coatomer/calthrin_app_sub_C"/>
</dbReference>
<evidence type="ECO:0000256" key="1">
    <source>
        <dbReference type="ARBA" id="ARBA00004277"/>
    </source>
</evidence>
<dbReference type="FunFam" id="3.30.310.10:FF:000004">
    <property type="entry name" value="AP-2 complex subunit alpha"/>
    <property type="match status" value="1"/>
</dbReference>
<dbReference type="InterPro" id="IPR016024">
    <property type="entry name" value="ARM-type_fold"/>
</dbReference>
<proteinExistence type="inferred from homology"/>
<dbReference type="Pfam" id="PF02883">
    <property type="entry name" value="Alpha_adaptinC2"/>
    <property type="match status" value="1"/>
</dbReference>
<dbReference type="GO" id="GO:0030122">
    <property type="term" value="C:AP-2 adaptor complex"/>
    <property type="evidence" value="ECO:0007669"/>
    <property type="project" value="InterPro"/>
</dbReference>
<name>A0A669DBV1_ORENI</name>
<accession>A0A669DBV1</accession>
<dbReference type="InterPro" id="IPR002553">
    <property type="entry name" value="Clathrin/coatomer_adapt-like_N"/>
</dbReference>
<dbReference type="GO" id="GO:0035615">
    <property type="term" value="F:clathrin adaptor activity"/>
    <property type="evidence" value="ECO:0007669"/>
    <property type="project" value="InterPro"/>
</dbReference>
<feature type="binding site" evidence="9">
    <location>
        <position position="53"/>
    </location>
    <ligand>
        <name>a 1,2-diacyl-sn-glycero-3-phospho-(1D-myo-inositol-3,4,5-trisphosphate)</name>
        <dbReference type="ChEBI" id="CHEBI:57836"/>
    </ligand>
</feature>
<dbReference type="Ensembl" id="ENSONIT00000088616.1">
    <property type="protein sequence ID" value="ENSONIP00000058094.1"/>
    <property type="gene ID" value="ENSONIG00000003489.2"/>
</dbReference>
<evidence type="ECO:0000256" key="6">
    <source>
        <dbReference type="ARBA" id="ARBA00023136"/>
    </source>
</evidence>
<dbReference type="InterPro" id="IPR003164">
    <property type="entry name" value="Clathrin_a-adaptin_app_sub_C"/>
</dbReference>
<evidence type="ECO:0000256" key="10">
    <source>
        <dbReference type="SAM" id="MobiDB-lite"/>
    </source>
</evidence>
<keyword evidence="4 8" id="KW-0254">Endocytosis</keyword>
<evidence type="ECO:0000256" key="9">
    <source>
        <dbReference type="PIRSR" id="PIRSR037091-1"/>
    </source>
</evidence>
<gene>
    <name evidence="12" type="primary">AP2A2</name>
    <name evidence="12" type="synonym">LOC100696314</name>
</gene>
<dbReference type="PIRSF" id="PIRSF037091">
    <property type="entry name" value="AP2_complex_alpha"/>
    <property type="match status" value="1"/>
</dbReference>
<dbReference type="SUPFAM" id="SSF55711">
    <property type="entry name" value="Subdomain of clathrin and coatomer appendage domain"/>
    <property type="match status" value="1"/>
</dbReference>
<comment type="function">
    <text evidence="8">Component of the adaptor protein complex 2 (AP-2). Adaptor protein complexes function in protein transport via transport vesicles in different membrane traffic pathways. Adaptor protein complexes are vesicle coat components and appear to be involved in cargo selection and vesicle formation. AP-2 is involved in clathrin-dependent endocytosis in which cargo proteins are incorporated into vesicles surrounded by clathrin (clathrin-coated vesicles, CCVs) which are destined for fusion with the early endosome. The clathrin lattice serves as a mechanical scaffold but is itself unable to bind directly to membrane components. Clathrin-associated adaptor protein (AP) complexes which can bind directly to both the clathrin lattice and to the lipid and protein components of membranes are considered to be the major clathrin adaptors contributing the CCV formation. AP-2 also serves as a cargo receptor to selectively sort the membrane proteins involved in receptor-mediated endocytosis. AP-2 seems to play a role in the recycling of synaptic vesicle membranes from the presynaptic surface. AP-2 recognizes Y-X-X-[FILMV] (Y-X-X-Phi) and [ED]-X-X-X-L-[LI] endocytosis signal motifs within the cytosolic tails of transmembrane cargo molecules. AP-2 may also play a role in maintaining normal post-endocytic trafficking through the ARF6-regulated, non-clathrin pathway. The AP-2 alpha subunit binds polyphosphoinositide-containing lipids, positioning AP-2 on the membrane. The AP-2 alpha subunit acts via its C-terminal appendage domain as a scaffolding platform for endocytic accessory proteins. The AP-2 alpha and AP-2 sigma subunits are thought to contribute to the recognition of the [ED]-X-X-X-L-[LI] motif.</text>
</comment>
<evidence type="ECO:0000256" key="7">
    <source>
        <dbReference type="ARBA" id="ARBA00023176"/>
    </source>
</evidence>
<dbReference type="Pfam" id="PF02296">
    <property type="entry name" value="Alpha_adaptin_C"/>
    <property type="match status" value="1"/>
</dbReference>
<dbReference type="InterPro" id="IPR008152">
    <property type="entry name" value="Clathrin_a/b/g-adaptin_app_Ig"/>
</dbReference>
<evidence type="ECO:0000313" key="13">
    <source>
        <dbReference type="Proteomes" id="UP000005207"/>
    </source>
</evidence>
<keyword evidence="6 8" id="KW-0472">Membrane</keyword>
<dbReference type="InterPro" id="IPR050840">
    <property type="entry name" value="Adaptor_Complx_Large_Subunit"/>
</dbReference>
<feature type="binding site" evidence="9">
    <location>
        <position position="43"/>
    </location>
    <ligand>
        <name>a 1,2-diacyl-sn-glycero-3-phospho-(1D-myo-inositol-3,4,5-trisphosphate)</name>
        <dbReference type="ChEBI" id="CHEBI:57836"/>
    </ligand>
</feature>
<dbReference type="PANTHER" id="PTHR22780">
    <property type="entry name" value="ADAPTIN, ALPHA/GAMMA/EPSILON"/>
    <property type="match status" value="1"/>
</dbReference>
<dbReference type="InterPro" id="IPR013041">
    <property type="entry name" value="Clathrin_app_Ig-like_sf"/>
</dbReference>
<dbReference type="FunFam" id="1.25.10.10:FF:000020">
    <property type="entry name" value="AP-2 complex subunit alpha"/>
    <property type="match status" value="1"/>
</dbReference>
<dbReference type="SMART" id="SM00809">
    <property type="entry name" value="Alpha_adaptinC2"/>
    <property type="match status" value="1"/>
</dbReference>
<dbReference type="GO" id="GO:0072583">
    <property type="term" value="P:clathrin-dependent endocytosis"/>
    <property type="evidence" value="ECO:0007669"/>
    <property type="project" value="InterPro"/>
</dbReference>
<dbReference type="GeneTree" id="ENSGT00950000182838"/>
<keyword evidence="5 8" id="KW-0653">Protein transport</keyword>
<feature type="region of interest" description="Disordered" evidence="10">
    <location>
        <begin position="624"/>
        <end position="647"/>
    </location>
</feature>
<dbReference type="Proteomes" id="UP000005207">
    <property type="component" value="Linkage group LG1"/>
</dbReference>
<evidence type="ECO:0000256" key="4">
    <source>
        <dbReference type="ARBA" id="ARBA00022583"/>
    </source>
</evidence>
<evidence type="ECO:0000256" key="5">
    <source>
        <dbReference type="ARBA" id="ARBA00022927"/>
    </source>
</evidence>
<evidence type="ECO:0000259" key="11">
    <source>
        <dbReference type="SMART" id="SM00809"/>
    </source>
</evidence>